<dbReference type="SUPFAM" id="SSF49899">
    <property type="entry name" value="Concanavalin A-like lectins/glucanases"/>
    <property type="match status" value="1"/>
</dbReference>
<organism evidence="4 5">
    <name type="scientific">Paractinoplanes durhamensis</name>
    <dbReference type="NCBI Taxonomy" id="113563"/>
    <lineage>
        <taxon>Bacteria</taxon>
        <taxon>Bacillati</taxon>
        <taxon>Actinomycetota</taxon>
        <taxon>Actinomycetes</taxon>
        <taxon>Micromonosporales</taxon>
        <taxon>Micromonosporaceae</taxon>
        <taxon>Paractinoplanes</taxon>
    </lineage>
</organism>
<proteinExistence type="inferred from homology"/>
<dbReference type="Pfam" id="PF00722">
    <property type="entry name" value="Glyco_hydro_16"/>
    <property type="match status" value="1"/>
</dbReference>
<dbReference type="PANTHER" id="PTHR10963:SF55">
    <property type="entry name" value="GLYCOSIDE HYDROLASE FAMILY 16 PROTEIN"/>
    <property type="match status" value="1"/>
</dbReference>
<comment type="similarity">
    <text evidence="1">Belongs to the glycosyl hydrolase 16 family.</text>
</comment>
<name>A0ABQ3Z5S7_9ACTN</name>
<dbReference type="PANTHER" id="PTHR10963">
    <property type="entry name" value="GLYCOSYL HYDROLASE-RELATED"/>
    <property type="match status" value="1"/>
</dbReference>
<dbReference type="Gene3D" id="2.60.120.200">
    <property type="match status" value="1"/>
</dbReference>
<dbReference type="InterPro" id="IPR000757">
    <property type="entry name" value="Beta-glucanase-like"/>
</dbReference>
<comment type="caution">
    <text evidence="4">The sequence shown here is derived from an EMBL/GenBank/DDBJ whole genome shotgun (WGS) entry which is preliminary data.</text>
</comment>
<feature type="signal peptide" evidence="2">
    <location>
        <begin position="1"/>
        <end position="22"/>
    </location>
</feature>
<protein>
    <recommendedName>
        <fullName evidence="3">GH16 domain-containing protein</fullName>
    </recommendedName>
</protein>
<reference evidence="4 5" key="1">
    <citation type="submission" date="2021-01" db="EMBL/GenBank/DDBJ databases">
        <title>Whole genome shotgun sequence of Actinoplanes durhamensis NBRC 14914.</title>
        <authorList>
            <person name="Komaki H."/>
            <person name="Tamura T."/>
        </authorList>
    </citation>
    <scope>NUCLEOTIDE SEQUENCE [LARGE SCALE GENOMIC DNA]</scope>
    <source>
        <strain evidence="4 5">NBRC 14914</strain>
    </source>
</reference>
<evidence type="ECO:0000259" key="3">
    <source>
        <dbReference type="PROSITE" id="PS51762"/>
    </source>
</evidence>
<dbReference type="InterPro" id="IPR013320">
    <property type="entry name" value="ConA-like_dom_sf"/>
</dbReference>
<evidence type="ECO:0000256" key="1">
    <source>
        <dbReference type="ARBA" id="ARBA00006865"/>
    </source>
</evidence>
<dbReference type="PROSITE" id="PS51257">
    <property type="entry name" value="PROKAR_LIPOPROTEIN"/>
    <property type="match status" value="1"/>
</dbReference>
<keyword evidence="2" id="KW-0732">Signal</keyword>
<evidence type="ECO:0000313" key="5">
    <source>
        <dbReference type="Proteomes" id="UP000637628"/>
    </source>
</evidence>
<evidence type="ECO:0000313" key="4">
    <source>
        <dbReference type="EMBL" id="GIE05182.1"/>
    </source>
</evidence>
<dbReference type="InterPro" id="IPR050546">
    <property type="entry name" value="Glycosyl_Hydrlase_16"/>
</dbReference>
<feature type="chain" id="PRO_5045161925" description="GH16 domain-containing protein" evidence="2">
    <location>
        <begin position="23"/>
        <end position="312"/>
    </location>
</feature>
<dbReference type="PROSITE" id="PS51762">
    <property type="entry name" value="GH16_2"/>
    <property type="match status" value="1"/>
</dbReference>
<gene>
    <name evidence="4" type="ORF">Adu01nite_65320</name>
</gene>
<dbReference type="Proteomes" id="UP000637628">
    <property type="component" value="Unassembled WGS sequence"/>
</dbReference>
<evidence type="ECO:0000256" key="2">
    <source>
        <dbReference type="SAM" id="SignalP"/>
    </source>
</evidence>
<dbReference type="EMBL" id="BOML01000052">
    <property type="protein sequence ID" value="GIE05182.1"/>
    <property type="molecule type" value="Genomic_DNA"/>
</dbReference>
<keyword evidence="5" id="KW-1185">Reference proteome</keyword>
<sequence>MLKRITATGVGLVLLCATAACGSDARDELALTTPSTSVPTIGIAPAPAVSGSGVPSVSASPQQKLGAAAYTTSTTAPKAATATTAAKPANPAGWGSPVMVQDFNGSSLPAQWGTYDSPNGTPPRSGDMVSVSNGMLHIAGGVNSRVGKDVGGGVMYLKAQKYGRWEVRFRAQAGAGYGAFVLLWPQNNEDWPTVGEIDLAEVVASDRSTFGTFLHHGSANHQVGLDATKADFTEFHTVAVEWLPTRVTYYLDGKKFFNVTPSQIETGLPTESAMNLAMQLDQGCGGYIACRNGSTPSRVVMDVDWVRVYQAP</sequence>
<feature type="domain" description="GH16" evidence="3">
    <location>
        <begin position="91"/>
        <end position="312"/>
    </location>
</feature>
<accession>A0ABQ3Z5S7</accession>
<dbReference type="CDD" id="cd00413">
    <property type="entry name" value="Glyco_hydrolase_16"/>
    <property type="match status" value="1"/>
</dbReference>